<evidence type="ECO:0000313" key="12">
    <source>
        <dbReference type="EMBL" id="ELT91716.1"/>
    </source>
</evidence>
<evidence type="ECO:0000313" key="13">
    <source>
        <dbReference type="EnsemblMetazoa" id="CapteP166817"/>
    </source>
</evidence>
<dbReference type="InterPro" id="IPR001932">
    <property type="entry name" value="PPM-type_phosphatase-like_dom"/>
</dbReference>
<evidence type="ECO:0000256" key="6">
    <source>
        <dbReference type="ARBA" id="ARBA00022842"/>
    </source>
</evidence>
<keyword evidence="5 10" id="KW-0378">Hydrolase</keyword>
<keyword evidence="8 10" id="KW-0464">Manganese</keyword>
<sequence length="318" mass="34658">MQSLVVYGRLLARAVVSGLNSEVAVSQSSQPSWTPSCSQCTYSRPLHLVTAIAGLSKSRALVPVKSKWSFGDDSCFSASQKLADVVGVADGVGGWREYGIDPSLFPRSLMDTCERLVQRGHFSPSSPKDVICQSYQELLDNKTHLLGSSTVCVVALHREEKKLYSANLGDSGFMVIRSGEVVHRSEEQQHYFNTPFQLSVAPPVLQGSVLNDSPQVADSTMFDVLDGDVILLGTDGLFDNLSDDMILHHIRRLKDHKSESVQNVANGLVKDAHRKGFDPDYNSPFAQHAADNGFHFEGGKPDDVTVILSKVTEGQPPT</sequence>
<evidence type="ECO:0000313" key="14">
    <source>
        <dbReference type="Proteomes" id="UP000014760"/>
    </source>
</evidence>
<dbReference type="FunFam" id="3.60.40.10:FF:000009">
    <property type="entry name" value="Blast:Protein phosphatase PTC7 homolog"/>
    <property type="match status" value="1"/>
</dbReference>
<keyword evidence="4 10" id="KW-0479">Metal-binding</keyword>
<evidence type="ECO:0000256" key="2">
    <source>
        <dbReference type="ARBA" id="ARBA00001946"/>
    </source>
</evidence>
<evidence type="ECO:0000256" key="5">
    <source>
        <dbReference type="ARBA" id="ARBA00022801"/>
    </source>
</evidence>
<dbReference type="GO" id="GO:0005739">
    <property type="term" value="C:mitochondrion"/>
    <property type="evidence" value="ECO:0007669"/>
    <property type="project" value="TreeGrafter"/>
</dbReference>
<evidence type="ECO:0000259" key="11">
    <source>
        <dbReference type="PROSITE" id="PS51746"/>
    </source>
</evidence>
<dbReference type="EnsemblMetazoa" id="CapteT166817">
    <property type="protein sequence ID" value="CapteP166817"/>
    <property type="gene ID" value="CapteG166817"/>
</dbReference>
<dbReference type="FunCoup" id="R7TJJ5">
    <property type="interactions" value="1018"/>
</dbReference>
<keyword evidence="14" id="KW-1185">Reference proteome</keyword>
<name>R7TJJ5_CAPTE</name>
<evidence type="ECO:0000256" key="1">
    <source>
        <dbReference type="ARBA" id="ARBA00001936"/>
    </source>
</evidence>
<dbReference type="GO" id="GO:0046872">
    <property type="term" value="F:metal ion binding"/>
    <property type="evidence" value="ECO:0007669"/>
    <property type="project" value="UniProtKB-UniRule"/>
</dbReference>
<dbReference type="Proteomes" id="UP000014760">
    <property type="component" value="Unassembled WGS sequence"/>
</dbReference>
<evidence type="ECO:0000256" key="9">
    <source>
        <dbReference type="ARBA" id="ARBA00048336"/>
    </source>
</evidence>
<evidence type="ECO:0000256" key="4">
    <source>
        <dbReference type="ARBA" id="ARBA00022723"/>
    </source>
</evidence>
<dbReference type="EMBL" id="AMQN01002921">
    <property type="status" value="NOT_ANNOTATED_CDS"/>
    <property type="molecule type" value="Genomic_DNA"/>
</dbReference>
<dbReference type="EC" id="3.1.3.16" evidence="10"/>
<proteinExistence type="inferred from homology"/>
<dbReference type="PANTHER" id="PTHR12320">
    <property type="entry name" value="PROTEIN PHOSPHATASE 2C"/>
    <property type="match status" value="1"/>
</dbReference>
<keyword evidence="6 10" id="KW-0460">Magnesium</keyword>
<organism evidence="12">
    <name type="scientific">Capitella teleta</name>
    <name type="common">Polychaete worm</name>
    <dbReference type="NCBI Taxonomy" id="283909"/>
    <lineage>
        <taxon>Eukaryota</taxon>
        <taxon>Metazoa</taxon>
        <taxon>Spiralia</taxon>
        <taxon>Lophotrochozoa</taxon>
        <taxon>Annelida</taxon>
        <taxon>Polychaeta</taxon>
        <taxon>Sedentaria</taxon>
        <taxon>Scolecida</taxon>
        <taxon>Capitellidae</taxon>
        <taxon>Capitella</taxon>
    </lineage>
</organism>
<evidence type="ECO:0000256" key="3">
    <source>
        <dbReference type="ARBA" id="ARBA00006702"/>
    </source>
</evidence>
<reference evidence="14" key="1">
    <citation type="submission" date="2012-12" db="EMBL/GenBank/DDBJ databases">
        <authorList>
            <person name="Hellsten U."/>
            <person name="Grimwood J."/>
            <person name="Chapman J.A."/>
            <person name="Shapiro H."/>
            <person name="Aerts A."/>
            <person name="Otillar R.P."/>
            <person name="Terry A.Y."/>
            <person name="Boore J.L."/>
            <person name="Simakov O."/>
            <person name="Marletaz F."/>
            <person name="Cho S.-J."/>
            <person name="Edsinger-Gonzales E."/>
            <person name="Havlak P."/>
            <person name="Kuo D.-H."/>
            <person name="Larsson T."/>
            <person name="Lv J."/>
            <person name="Arendt D."/>
            <person name="Savage R."/>
            <person name="Osoegawa K."/>
            <person name="de Jong P."/>
            <person name="Lindberg D.R."/>
            <person name="Seaver E.C."/>
            <person name="Weisblat D.A."/>
            <person name="Putnam N.H."/>
            <person name="Grigoriev I.V."/>
            <person name="Rokhsar D.S."/>
        </authorList>
    </citation>
    <scope>NUCLEOTIDE SEQUENCE</scope>
    <source>
        <strain evidence="14">I ESC-2004</strain>
    </source>
</reference>
<dbReference type="HOGENOM" id="CLU_029404_3_0_1"/>
<protein>
    <recommendedName>
        <fullName evidence="10">Protein phosphatase</fullName>
        <ecNumber evidence="10">3.1.3.16</ecNumber>
    </recommendedName>
</protein>
<dbReference type="PANTHER" id="PTHR12320:SF1">
    <property type="entry name" value="PROTEIN PHOSPHATASE PTC7 HOMOLOG"/>
    <property type="match status" value="1"/>
</dbReference>
<comment type="cofactor">
    <cofactor evidence="1 10">
        <name>Mn(2+)</name>
        <dbReference type="ChEBI" id="CHEBI:29035"/>
    </cofactor>
</comment>
<dbReference type="SUPFAM" id="SSF81606">
    <property type="entry name" value="PP2C-like"/>
    <property type="match status" value="1"/>
</dbReference>
<dbReference type="Gene3D" id="3.60.40.10">
    <property type="entry name" value="PPM-type phosphatase domain"/>
    <property type="match status" value="1"/>
</dbReference>
<evidence type="ECO:0000256" key="7">
    <source>
        <dbReference type="ARBA" id="ARBA00022912"/>
    </source>
</evidence>
<dbReference type="SMART" id="SM00332">
    <property type="entry name" value="PP2Cc"/>
    <property type="match status" value="1"/>
</dbReference>
<comment type="catalytic activity">
    <reaction evidence="10">
        <text>O-phospho-L-seryl-[protein] + H2O = L-seryl-[protein] + phosphate</text>
        <dbReference type="Rhea" id="RHEA:20629"/>
        <dbReference type="Rhea" id="RHEA-COMP:9863"/>
        <dbReference type="Rhea" id="RHEA-COMP:11604"/>
        <dbReference type="ChEBI" id="CHEBI:15377"/>
        <dbReference type="ChEBI" id="CHEBI:29999"/>
        <dbReference type="ChEBI" id="CHEBI:43474"/>
        <dbReference type="ChEBI" id="CHEBI:83421"/>
        <dbReference type="EC" id="3.1.3.16"/>
    </reaction>
</comment>
<dbReference type="PROSITE" id="PS51746">
    <property type="entry name" value="PPM_2"/>
    <property type="match status" value="1"/>
</dbReference>
<comment type="similarity">
    <text evidence="3 10">Belongs to the PP2C family.</text>
</comment>
<dbReference type="InterPro" id="IPR039123">
    <property type="entry name" value="PPTC7"/>
</dbReference>
<dbReference type="SMART" id="SM00331">
    <property type="entry name" value="PP2C_SIG"/>
    <property type="match status" value="1"/>
</dbReference>
<dbReference type="GO" id="GO:0004722">
    <property type="term" value="F:protein serine/threonine phosphatase activity"/>
    <property type="evidence" value="ECO:0007669"/>
    <property type="project" value="UniProtKB-EC"/>
</dbReference>
<evidence type="ECO:0000256" key="8">
    <source>
        <dbReference type="ARBA" id="ARBA00023211"/>
    </source>
</evidence>
<accession>R7TJJ5</accession>
<comment type="catalytic activity">
    <reaction evidence="9 10">
        <text>O-phospho-L-threonyl-[protein] + H2O = L-threonyl-[protein] + phosphate</text>
        <dbReference type="Rhea" id="RHEA:47004"/>
        <dbReference type="Rhea" id="RHEA-COMP:11060"/>
        <dbReference type="Rhea" id="RHEA-COMP:11605"/>
        <dbReference type="ChEBI" id="CHEBI:15377"/>
        <dbReference type="ChEBI" id="CHEBI:30013"/>
        <dbReference type="ChEBI" id="CHEBI:43474"/>
        <dbReference type="ChEBI" id="CHEBI:61977"/>
        <dbReference type="EC" id="3.1.3.16"/>
    </reaction>
</comment>
<dbReference type="OrthoDB" id="60843at2759"/>
<dbReference type="EMBL" id="KB310391">
    <property type="protein sequence ID" value="ELT91716.1"/>
    <property type="molecule type" value="Genomic_DNA"/>
</dbReference>
<dbReference type="Pfam" id="PF07228">
    <property type="entry name" value="SpoIIE"/>
    <property type="match status" value="1"/>
</dbReference>
<dbReference type="AlphaFoldDB" id="R7TJJ5"/>
<dbReference type="OMA" id="ANTIAWM"/>
<keyword evidence="7 10" id="KW-0904">Protein phosphatase</keyword>
<reference evidence="13" key="3">
    <citation type="submission" date="2015-06" db="UniProtKB">
        <authorList>
            <consortium name="EnsemblMetazoa"/>
        </authorList>
    </citation>
    <scope>IDENTIFICATION</scope>
</reference>
<comment type="cofactor">
    <cofactor evidence="2 10">
        <name>Mg(2+)</name>
        <dbReference type="ChEBI" id="CHEBI:18420"/>
    </cofactor>
</comment>
<dbReference type="InterPro" id="IPR036457">
    <property type="entry name" value="PPM-type-like_dom_sf"/>
</dbReference>
<gene>
    <name evidence="12" type="ORF">CAPTEDRAFT_166817</name>
</gene>
<dbReference type="STRING" id="283909.R7TJJ5"/>
<reference evidence="12 14" key="2">
    <citation type="journal article" date="2013" name="Nature">
        <title>Insights into bilaterian evolution from three spiralian genomes.</title>
        <authorList>
            <person name="Simakov O."/>
            <person name="Marletaz F."/>
            <person name="Cho S.J."/>
            <person name="Edsinger-Gonzales E."/>
            <person name="Havlak P."/>
            <person name="Hellsten U."/>
            <person name="Kuo D.H."/>
            <person name="Larsson T."/>
            <person name="Lv J."/>
            <person name="Arendt D."/>
            <person name="Savage R."/>
            <person name="Osoegawa K."/>
            <person name="de Jong P."/>
            <person name="Grimwood J."/>
            <person name="Chapman J.A."/>
            <person name="Shapiro H."/>
            <person name="Aerts A."/>
            <person name="Otillar R.P."/>
            <person name="Terry A.Y."/>
            <person name="Boore J.L."/>
            <person name="Grigoriev I.V."/>
            <person name="Lindberg D.R."/>
            <person name="Seaver E.C."/>
            <person name="Weisblat D.A."/>
            <person name="Putnam N.H."/>
            <person name="Rokhsar D.S."/>
        </authorList>
    </citation>
    <scope>NUCLEOTIDE SEQUENCE</scope>
    <source>
        <strain evidence="12 14">I ESC-2004</strain>
    </source>
</reference>
<feature type="domain" description="PPM-type phosphatase" evidence="11">
    <location>
        <begin position="59"/>
        <end position="311"/>
    </location>
</feature>
<evidence type="ECO:0000256" key="10">
    <source>
        <dbReference type="RuleBase" id="RU366020"/>
    </source>
</evidence>